<dbReference type="Proteomes" id="UP000002217">
    <property type="component" value="Chromosome"/>
</dbReference>
<dbReference type="PANTHER" id="PTHR30404:SF0">
    <property type="entry name" value="N-ACETYLMURAMOYL-L-ALANINE AMIDASE AMIC"/>
    <property type="match status" value="1"/>
</dbReference>
<dbReference type="eggNOG" id="COG0860">
    <property type="taxonomic scope" value="Bacteria"/>
</dbReference>
<evidence type="ECO:0000313" key="3">
    <source>
        <dbReference type="EMBL" id="ACV62047.1"/>
    </source>
</evidence>
<dbReference type="GO" id="GO:0030288">
    <property type="term" value="C:outer membrane-bounded periplasmic space"/>
    <property type="evidence" value="ECO:0007669"/>
    <property type="project" value="TreeGrafter"/>
</dbReference>
<dbReference type="AlphaFoldDB" id="C8W565"/>
<dbReference type="KEGG" id="dae:Dtox_1162"/>
<dbReference type="InterPro" id="IPR050695">
    <property type="entry name" value="N-acetylmuramoyl_amidase_3"/>
</dbReference>
<sequence length="233" mass="26428">MEQIMRTIFVLIFVSIVAAIFWVSQPVSTVAEKLIENNKQAEQKIIVIDPGHGGYDPGAVHGSILEKDINLSICEKLKKVLEANNYRVILTRTGDYNHAIKGIHGREAKLYDMKKRVEIAQEAMADIIITLHVNSVKKTSYQGAEAFYYPISREGKTLALAIQEEFITIPDMNKRSAKISMCYMLRYSKMPSVLVEVGYLSNPRERKLLLESKYRDLLADKIAAGVIKYFNNK</sequence>
<dbReference type="EC" id="3.5.1.28" evidence="3"/>
<dbReference type="HOGENOM" id="CLU_014322_7_1_9"/>
<dbReference type="GO" id="GO:0009253">
    <property type="term" value="P:peptidoglycan catabolic process"/>
    <property type="evidence" value="ECO:0007669"/>
    <property type="project" value="InterPro"/>
</dbReference>
<accession>C8W565</accession>
<evidence type="ECO:0000259" key="2">
    <source>
        <dbReference type="SMART" id="SM00646"/>
    </source>
</evidence>
<keyword evidence="1 3" id="KW-0378">Hydrolase</keyword>
<dbReference type="STRING" id="485916.Dtox_1162"/>
<name>C8W565_DESAS</name>
<dbReference type="CDD" id="cd02696">
    <property type="entry name" value="MurNAc-LAA"/>
    <property type="match status" value="1"/>
</dbReference>
<evidence type="ECO:0000313" key="4">
    <source>
        <dbReference type="Proteomes" id="UP000002217"/>
    </source>
</evidence>
<feature type="domain" description="MurNAc-LAA" evidence="2">
    <location>
        <begin position="117"/>
        <end position="227"/>
    </location>
</feature>
<dbReference type="InterPro" id="IPR002508">
    <property type="entry name" value="MurNAc-LAA_cat"/>
</dbReference>
<keyword evidence="4" id="KW-1185">Reference proteome</keyword>
<reference evidence="3 4" key="1">
    <citation type="journal article" date="2009" name="Stand. Genomic Sci.">
        <title>Complete genome sequence of Desulfotomaculum acetoxidans type strain (5575).</title>
        <authorList>
            <person name="Spring S."/>
            <person name="Lapidus A."/>
            <person name="Schroder M."/>
            <person name="Gleim D."/>
            <person name="Sims D."/>
            <person name="Meincke L."/>
            <person name="Glavina Del Rio T."/>
            <person name="Tice H."/>
            <person name="Copeland A."/>
            <person name="Cheng J.F."/>
            <person name="Lucas S."/>
            <person name="Chen F."/>
            <person name="Nolan M."/>
            <person name="Bruce D."/>
            <person name="Goodwin L."/>
            <person name="Pitluck S."/>
            <person name="Ivanova N."/>
            <person name="Mavromatis K."/>
            <person name="Mikhailova N."/>
            <person name="Pati A."/>
            <person name="Chen A."/>
            <person name="Palaniappan K."/>
            <person name="Land M."/>
            <person name="Hauser L."/>
            <person name="Chang Y.J."/>
            <person name="Jeffries C.D."/>
            <person name="Chain P."/>
            <person name="Saunders E."/>
            <person name="Brettin T."/>
            <person name="Detter J.C."/>
            <person name="Goker M."/>
            <person name="Bristow J."/>
            <person name="Eisen J.A."/>
            <person name="Markowitz V."/>
            <person name="Hugenholtz P."/>
            <person name="Kyrpides N.C."/>
            <person name="Klenk H.P."/>
            <person name="Han C."/>
        </authorList>
    </citation>
    <scope>NUCLEOTIDE SEQUENCE [LARGE SCALE GENOMIC DNA]</scope>
    <source>
        <strain evidence="4">ATCC 49208 / DSM 771 / VKM B-1644</strain>
    </source>
</reference>
<proteinExistence type="predicted"/>
<dbReference type="Pfam" id="PF01520">
    <property type="entry name" value="Amidase_3"/>
    <property type="match status" value="1"/>
</dbReference>
<dbReference type="PANTHER" id="PTHR30404">
    <property type="entry name" value="N-ACETYLMURAMOYL-L-ALANINE AMIDASE"/>
    <property type="match status" value="1"/>
</dbReference>
<evidence type="ECO:0000256" key="1">
    <source>
        <dbReference type="ARBA" id="ARBA00022801"/>
    </source>
</evidence>
<dbReference type="EMBL" id="CP001720">
    <property type="protein sequence ID" value="ACV62047.1"/>
    <property type="molecule type" value="Genomic_DNA"/>
</dbReference>
<dbReference type="Gene3D" id="3.40.630.40">
    <property type="entry name" value="Zn-dependent exopeptidases"/>
    <property type="match status" value="1"/>
</dbReference>
<protein>
    <submittedName>
        <fullName evidence="3">N-acetylmuramoyl-L-alanine amidase</fullName>
        <ecNumber evidence="3">3.5.1.28</ecNumber>
    </submittedName>
</protein>
<organism evidence="3 4">
    <name type="scientific">Desulfofarcimen acetoxidans (strain ATCC 49208 / DSM 771 / KCTC 5769 / VKM B-1644 / 5575)</name>
    <name type="common">Desulfotomaculum acetoxidans</name>
    <dbReference type="NCBI Taxonomy" id="485916"/>
    <lineage>
        <taxon>Bacteria</taxon>
        <taxon>Bacillati</taxon>
        <taxon>Bacillota</taxon>
        <taxon>Clostridia</taxon>
        <taxon>Eubacteriales</taxon>
        <taxon>Peptococcaceae</taxon>
        <taxon>Desulfofarcimen</taxon>
    </lineage>
</organism>
<dbReference type="GO" id="GO:0008745">
    <property type="term" value="F:N-acetylmuramoyl-L-alanine amidase activity"/>
    <property type="evidence" value="ECO:0007669"/>
    <property type="project" value="UniProtKB-EC"/>
</dbReference>
<dbReference type="SUPFAM" id="SSF53187">
    <property type="entry name" value="Zn-dependent exopeptidases"/>
    <property type="match status" value="1"/>
</dbReference>
<gene>
    <name evidence="3" type="ordered locus">Dtox_1162</name>
</gene>
<dbReference type="SMART" id="SM00646">
    <property type="entry name" value="Ami_3"/>
    <property type="match status" value="1"/>
</dbReference>